<dbReference type="RefSeq" id="WP_191866288.1">
    <property type="nucleotide sequence ID" value="NZ_BMZC01000007.1"/>
</dbReference>
<evidence type="ECO:0000313" key="5">
    <source>
        <dbReference type="EMBL" id="GGZ67245.1"/>
    </source>
</evidence>
<keyword evidence="3" id="KW-0460">Magnesium</keyword>
<dbReference type="PANTHER" id="PTHR43434">
    <property type="entry name" value="PHOSPHOGLYCOLATE PHOSPHATASE"/>
    <property type="match status" value="1"/>
</dbReference>
<evidence type="ECO:0000256" key="3">
    <source>
        <dbReference type="ARBA" id="ARBA00022842"/>
    </source>
</evidence>
<dbReference type="InterPro" id="IPR036412">
    <property type="entry name" value="HAD-like_sf"/>
</dbReference>
<dbReference type="GO" id="GO:0046872">
    <property type="term" value="F:metal ion binding"/>
    <property type="evidence" value="ECO:0007669"/>
    <property type="project" value="UniProtKB-KW"/>
</dbReference>
<keyword evidence="4" id="KW-0119">Carbohydrate metabolism</keyword>
<keyword evidence="1" id="KW-0479">Metal-binding</keyword>
<dbReference type="InterPro" id="IPR050155">
    <property type="entry name" value="HAD-like_hydrolase_sf"/>
</dbReference>
<dbReference type="NCBIfam" id="TIGR01549">
    <property type="entry name" value="HAD-SF-IA-v1"/>
    <property type="match status" value="1"/>
</dbReference>
<gene>
    <name evidence="5" type="primary">gph-1</name>
    <name evidence="5" type="ORF">GCM10011274_27220</name>
</gene>
<evidence type="ECO:0000313" key="6">
    <source>
        <dbReference type="Proteomes" id="UP000622604"/>
    </source>
</evidence>
<dbReference type="EMBL" id="BMZC01000007">
    <property type="protein sequence ID" value="GGZ67245.1"/>
    <property type="molecule type" value="Genomic_DNA"/>
</dbReference>
<name>A0A8H9IAP1_9ALTE</name>
<dbReference type="InterPro" id="IPR041492">
    <property type="entry name" value="HAD_2"/>
</dbReference>
<accession>A0A8H9IAP1</accession>
<dbReference type="AlphaFoldDB" id="A0A8H9IAP1"/>
<proteinExistence type="predicted"/>
<reference evidence="5" key="1">
    <citation type="journal article" date="2014" name="Int. J. Syst. Evol. Microbiol.">
        <title>Complete genome sequence of Corynebacterium casei LMG S-19264T (=DSM 44701T), isolated from a smear-ripened cheese.</title>
        <authorList>
            <consortium name="US DOE Joint Genome Institute (JGI-PGF)"/>
            <person name="Walter F."/>
            <person name="Albersmeier A."/>
            <person name="Kalinowski J."/>
            <person name="Ruckert C."/>
        </authorList>
    </citation>
    <scope>NUCLEOTIDE SEQUENCE</scope>
    <source>
        <strain evidence="5">KCTC 32337</strain>
    </source>
</reference>
<evidence type="ECO:0000256" key="2">
    <source>
        <dbReference type="ARBA" id="ARBA00022801"/>
    </source>
</evidence>
<dbReference type="SFLD" id="SFLDS00003">
    <property type="entry name" value="Haloacid_Dehalogenase"/>
    <property type="match status" value="1"/>
</dbReference>
<dbReference type="InterPro" id="IPR023198">
    <property type="entry name" value="PGP-like_dom2"/>
</dbReference>
<dbReference type="InterPro" id="IPR006439">
    <property type="entry name" value="HAD-SF_hydro_IA"/>
</dbReference>
<sequence length="221" mass="24800">MLKVLPKPKGVLFDLDGTLLDTARDLGNALNWVLQQHKMPVCEFDVYRNIASDGSQGLLEIGFGEKLAEFDVEALRALFLDRYEQEICIDTVSFDGIKELLARLDEVNIPWGIVTNKPQWLTELLLPNFDEFANCQVVISGDTLAKRKPDPLPLIHAAEIMQIAPSECWYIGDAKRDIDAAIAANMTSVVANYGYIGPEHRSDTWNADLYIDQPQAMLKHL</sequence>
<dbReference type="GO" id="GO:0005829">
    <property type="term" value="C:cytosol"/>
    <property type="evidence" value="ECO:0007669"/>
    <property type="project" value="TreeGrafter"/>
</dbReference>
<evidence type="ECO:0000256" key="4">
    <source>
        <dbReference type="ARBA" id="ARBA00023277"/>
    </source>
</evidence>
<keyword evidence="2" id="KW-0378">Hydrolase</keyword>
<dbReference type="InterPro" id="IPR023214">
    <property type="entry name" value="HAD_sf"/>
</dbReference>
<dbReference type="Gene3D" id="3.40.50.1000">
    <property type="entry name" value="HAD superfamily/HAD-like"/>
    <property type="match status" value="1"/>
</dbReference>
<dbReference type="GO" id="GO:0008967">
    <property type="term" value="F:phosphoglycolate phosphatase activity"/>
    <property type="evidence" value="ECO:0007669"/>
    <property type="project" value="TreeGrafter"/>
</dbReference>
<dbReference type="Pfam" id="PF13419">
    <property type="entry name" value="HAD_2"/>
    <property type="match status" value="1"/>
</dbReference>
<dbReference type="SUPFAM" id="SSF56784">
    <property type="entry name" value="HAD-like"/>
    <property type="match status" value="1"/>
</dbReference>
<dbReference type="SFLD" id="SFLDG01129">
    <property type="entry name" value="C1.5:_HAD__Beta-PGM__Phosphata"/>
    <property type="match status" value="1"/>
</dbReference>
<reference evidence="5" key="2">
    <citation type="submission" date="2020-09" db="EMBL/GenBank/DDBJ databases">
        <authorList>
            <person name="Sun Q."/>
            <person name="Kim S."/>
        </authorList>
    </citation>
    <scope>NUCLEOTIDE SEQUENCE</scope>
    <source>
        <strain evidence="5">KCTC 32337</strain>
    </source>
</reference>
<dbReference type="Gene3D" id="1.10.150.240">
    <property type="entry name" value="Putative phosphatase, domain 2"/>
    <property type="match status" value="1"/>
</dbReference>
<dbReference type="Proteomes" id="UP000622604">
    <property type="component" value="Unassembled WGS sequence"/>
</dbReference>
<dbReference type="PANTHER" id="PTHR43434:SF23">
    <property type="entry name" value="PHOSPHOGLYCOLATE PHOSPHATASE"/>
    <property type="match status" value="1"/>
</dbReference>
<comment type="caution">
    <text evidence="5">The sequence shown here is derived from an EMBL/GenBank/DDBJ whole genome shotgun (WGS) entry which is preliminary data.</text>
</comment>
<evidence type="ECO:0000256" key="1">
    <source>
        <dbReference type="ARBA" id="ARBA00022723"/>
    </source>
</evidence>
<dbReference type="GO" id="GO:0006281">
    <property type="term" value="P:DNA repair"/>
    <property type="evidence" value="ECO:0007669"/>
    <property type="project" value="TreeGrafter"/>
</dbReference>
<protein>
    <submittedName>
        <fullName evidence="5">Phosphoglycolate phosphatase</fullName>
    </submittedName>
</protein>
<organism evidence="5 6">
    <name type="scientific">Paraglaciecola chathamensis</name>
    <dbReference type="NCBI Taxonomy" id="368405"/>
    <lineage>
        <taxon>Bacteria</taxon>
        <taxon>Pseudomonadati</taxon>
        <taxon>Pseudomonadota</taxon>
        <taxon>Gammaproteobacteria</taxon>
        <taxon>Alteromonadales</taxon>
        <taxon>Alteromonadaceae</taxon>
        <taxon>Paraglaciecola</taxon>
    </lineage>
</organism>